<comment type="similarity">
    <text evidence="3">Belongs to the flavoredoxin family.</text>
</comment>
<dbReference type="GO" id="GO:0016491">
    <property type="term" value="F:oxidoreductase activity"/>
    <property type="evidence" value="ECO:0007669"/>
    <property type="project" value="UniProtKB-KW"/>
</dbReference>
<accession>A0ABV6QN44</accession>
<protein>
    <submittedName>
        <fullName evidence="5">Flavin reductase family protein</fullName>
        <ecNumber evidence="5">1.5.1.-</ecNumber>
    </submittedName>
</protein>
<evidence type="ECO:0000259" key="4">
    <source>
        <dbReference type="Pfam" id="PF01613"/>
    </source>
</evidence>
<evidence type="ECO:0000256" key="3">
    <source>
        <dbReference type="ARBA" id="ARBA00038054"/>
    </source>
</evidence>
<dbReference type="PANTHER" id="PTHR43567:SF1">
    <property type="entry name" value="FLAVOREDOXIN"/>
    <property type="match status" value="1"/>
</dbReference>
<comment type="cofactor">
    <cofactor evidence="1">
        <name>FMN</name>
        <dbReference type="ChEBI" id="CHEBI:58210"/>
    </cofactor>
</comment>
<keyword evidence="6" id="KW-1185">Reference proteome</keyword>
<name>A0ABV6QN44_9ACTN</name>
<dbReference type="InterPro" id="IPR002563">
    <property type="entry name" value="Flavin_Rdtase-like_dom"/>
</dbReference>
<dbReference type="Gene3D" id="2.30.110.10">
    <property type="entry name" value="Electron Transport, Fmn-binding Protein, Chain A"/>
    <property type="match status" value="1"/>
</dbReference>
<gene>
    <name evidence="5" type="ORF">ACFFGN_18280</name>
</gene>
<dbReference type="InterPro" id="IPR012349">
    <property type="entry name" value="Split_barrel_FMN-bd"/>
</dbReference>
<feature type="domain" description="Flavin reductase like" evidence="4">
    <location>
        <begin position="12"/>
        <end position="165"/>
    </location>
</feature>
<dbReference type="Proteomes" id="UP001589890">
    <property type="component" value="Unassembled WGS sequence"/>
</dbReference>
<dbReference type="RefSeq" id="WP_380049075.1">
    <property type="nucleotide sequence ID" value="NZ_JBHLTC010000020.1"/>
</dbReference>
<evidence type="ECO:0000256" key="2">
    <source>
        <dbReference type="ARBA" id="ARBA00022630"/>
    </source>
</evidence>
<dbReference type="EMBL" id="JBHLTC010000020">
    <property type="protein sequence ID" value="MFC0626033.1"/>
    <property type="molecule type" value="Genomic_DNA"/>
</dbReference>
<dbReference type="Pfam" id="PF01613">
    <property type="entry name" value="Flavin_Reduct"/>
    <property type="match status" value="1"/>
</dbReference>
<reference evidence="5 6" key="1">
    <citation type="submission" date="2024-09" db="EMBL/GenBank/DDBJ databases">
        <authorList>
            <person name="Sun Q."/>
            <person name="Mori K."/>
        </authorList>
    </citation>
    <scope>NUCLEOTIDE SEQUENCE [LARGE SCALE GENOMIC DNA]</scope>
    <source>
        <strain evidence="5 6">CGMCC 1.15906</strain>
    </source>
</reference>
<evidence type="ECO:0000256" key="1">
    <source>
        <dbReference type="ARBA" id="ARBA00001917"/>
    </source>
</evidence>
<organism evidence="5 6">
    <name type="scientific">Kribbella deserti</name>
    <dbReference type="NCBI Taxonomy" id="1926257"/>
    <lineage>
        <taxon>Bacteria</taxon>
        <taxon>Bacillati</taxon>
        <taxon>Actinomycetota</taxon>
        <taxon>Actinomycetes</taxon>
        <taxon>Propionibacteriales</taxon>
        <taxon>Kribbellaceae</taxon>
        <taxon>Kribbella</taxon>
    </lineage>
</organism>
<dbReference type="SUPFAM" id="SSF50475">
    <property type="entry name" value="FMN-binding split barrel"/>
    <property type="match status" value="1"/>
</dbReference>
<dbReference type="PANTHER" id="PTHR43567">
    <property type="entry name" value="FLAVOREDOXIN-RELATED-RELATED"/>
    <property type="match status" value="1"/>
</dbReference>
<evidence type="ECO:0000313" key="5">
    <source>
        <dbReference type="EMBL" id="MFC0626033.1"/>
    </source>
</evidence>
<keyword evidence="2" id="KW-0285">Flavoprotein</keyword>
<evidence type="ECO:0000313" key="6">
    <source>
        <dbReference type="Proteomes" id="UP001589890"/>
    </source>
</evidence>
<proteinExistence type="inferred from homology"/>
<dbReference type="InterPro" id="IPR052174">
    <property type="entry name" value="Flavoredoxin"/>
</dbReference>
<dbReference type="EC" id="1.5.1.-" evidence="5"/>
<sequence>MKRVIEPKVLYFGTPVILVSSLNGDGSTNLAPMSSAWWLGDSAMLGLSANSQTVRNLERHPDCVLNLTDKSLVAAVDRIALLTGRRDVPAYKEERGYRYEADKFAAAGLTSIPCDLVTPQAVAESPIHLEGRVRAIHQIDAADSMLRALEVTILRTHVDPELVMAHKEHYIDPLRWDPLIMKFTEYFAGGTVAQPSSLARGWGMPPLPPEALQGERAS</sequence>
<keyword evidence="5" id="KW-0560">Oxidoreductase</keyword>
<comment type="caution">
    <text evidence="5">The sequence shown here is derived from an EMBL/GenBank/DDBJ whole genome shotgun (WGS) entry which is preliminary data.</text>
</comment>